<protein>
    <recommendedName>
        <fullName evidence="2">histidine kinase</fullName>
        <ecNumber evidence="2">2.7.13.3</ecNumber>
    </recommendedName>
</protein>
<gene>
    <name evidence="10" type="ORF">USDA257_c60820</name>
</gene>
<accession>I3XFC7</accession>
<dbReference type="SMART" id="SM00911">
    <property type="entry name" value="HWE_HK"/>
    <property type="match status" value="1"/>
</dbReference>
<dbReference type="EMBL" id="CP003563">
    <property type="protein sequence ID" value="AFL54583.1"/>
    <property type="molecule type" value="Genomic_DNA"/>
</dbReference>
<keyword evidence="5" id="KW-0547">Nucleotide-binding</keyword>
<dbReference type="SUPFAM" id="SSF55874">
    <property type="entry name" value="ATPase domain of HSP90 chaperone/DNA topoisomerase II/histidine kinase"/>
    <property type="match status" value="1"/>
</dbReference>
<reference evidence="10 11" key="1">
    <citation type="journal article" date="2012" name="J. Bacteriol.">
        <title>Complete genome sequence of the broad-host-range strain Sinorhizobium fredii USDA257.</title>
        <authorList>
            <person name="Schuldes J."/>
            <person name="Rodriguez Orbegoso M."/>
            <person name="Schmeisser C."/>
            <person name="Krishnan H.B."/>
            <person name="Daniel R."/>
            <person name="Streit W.R."/>
        </authorList>
    </citation>
    <scope>NUCLEOTIDE SEQUENCE [LARGE SCALE GENOMIC DNA]</scope>
    <source>
        <strain evidence="10 11">USDA 257</strain>
    </source>
</reference>
<sequence length="586" mass="63694">MACRRRGRVRRRKAVRMLKTPERSEGEVSSGGLQAVAAFVRQYVRRPFSFYLLSLLFIAIVPSFIFSFVIVKRSVDAQEQVVISLLKASTGSITRIVEREVEGMMTTLKVLSTSGAVDLRNMRGFYDRASSALSGTHSNLIVADSAQNMQMSTGVPFGTLLGRASDPEIDLALESSGTLVSGVFFANTSKSWVFNVYLPINGPDGQRYLLGLTQDAARMAKAVNRDTLSPGWNAALVDGRGKVIASSDPSARSGEAFFLDELPQISIGVSDVNEHGVDYRVVSEFSLITGWRIVAWAPREIVDAPILWSFLWLSLGGIIFASIAIAGSLIIARLLTQGVKLLALDARRLGGGEMIEPRRYVITEVEAVSAALARAAAARTRAEAEIRLLMREVAHRSKNQLTVIQSMLAQSAASSEDTSEFVDAFRKRLAGLARSTDLMIANAAMGVDFRELAEDQLQPFAPDDPDRIVLDGPSLRLDTQMAQTLGMVLHELATNAIKHGALANATGAIKLEWSVSPGTITIRWRETGADLVELAQAPRRGFGSVVIERMLGMALRAELDRTMHADGIEWHIRIPRGGEARSGAGD</sequence>
<feature type="domain" description="Signal transduction histidine kinase HWE region" evidence="9">
    <location>
        <begin position="392"/>
        <end position="474"/>
    </location>
</feature>
<evidence type="ECO:0000256" key="5">
    <source>
        <dbReference type="ARBA" id="ARBA00022741"/>
    </source>
</evidence>
<evidence type="ECO:0000256" key="8">
    <source>
        <dbReference type="SAM" id="Phobius"/>
    </source>
</evidence>
<dbReference type="InterPro" id="IPR011102">
    <property type="entry name" value="Sig_transdc_His_kinase_HWE"/>
</dbReference>
<feature type="transmembrane region" description="Helical" evidence="8">
    <location>
        <begin position="50"/>
        <end position="71"/>
    </location>
</feature>
<dbReference type="HOGENOM" id="CLU_023848_1_0_5"/>
<comment type="catalytic activity">
    <reaction evidence="1">
        <text>ATP + protein L-histidine = ADP + protein N-phospho-L-histidine.</text>
        <dbReference type="EC" id="2.7.13.3"/>
    </reaction>
</comment>
<evidence type="ECO:0000256" key="7">
    <source>
        <dbReference type="ARBA" id="ARBA00022840"/>
    </source>
</evidence>
<dbReference type="STRING" id="1185652.USDA257_c60820"/>
<evidence type="ECO:0000259" key="9">
    <source>
        <dbReference type="SMART" id="SM00911"/>
    </source>
</evidence>
<dbReference type="Gene3D" id="3.30.565.10">
    <property type="entry name" value="Histidine kinase-like ATPase, C-terminal domain"/>
    <property type="match status" value="1"/>
</dbReference>
<evidence type="ECO:0000313" key="10">
    <source>
        <dbReference type="EMBL" id="AFL54583.1"/>
    </source>
</evidence>
<evidence type="ECO:0000256" key="3">
    <source>
        <dbReference type="ARBA" id="ARBA00022553"/>
    </source>
</evidence>
<dbReference type="PANTHER" id="PTHR41523:SF7">
    <property type="entry name" value="HISTIDINE KINASE"/>
    <property type="match status" value="1"/>
</dbReference>
<dbReference type="Pfam" id="PF07536">
    <property type="entry name" value="HWE_HK"/>
    <property type="match status" value="1"/>
</dbReference>
<dbReference type="Proteomes" id="UP000006180">
    <property type="component" value="Chromosome"/>
</dbReference>
<keyword evidence="3" id="KW-0597">Phosphoprotein</keyword>
<dbReference type="eggNOG" id="COG3920">
    <property type="taxonomic scope" value="Bacteria"/>
</dbReference>
<keyword evidence="6 10" id="KW-0418">Kinase</keyword>
<keyword evidence="4 10" id="KW-0808">Transferase</keyword>
<organism evidence="10 11">
    <name type="scientific">Sinorhizobium fredii (strain USDA 257)</name>
    <dbReference type="NCBI Taxonomy" id="1185652"/>
    <lineage>
        <taxon>Bacteria</taxon>
        <taxon>Pseudomonadati</taxon>
        <taxon>Pseudomonadota</taxon>
        <taxon>Alphaproteobacteria</taxon>
        <taxon>Hyphomicrobiales</taxon>
        <taxon>Rhizobiaceae</taxon>
        <taxon>Sinorhizobium/Ensifer group</taxon>
        <taxon>Sinorhizobium</taxon>
    </lineage>
</organism>
<keyword evidence="8" id="KW-0812">Transmembrane</keyword>
<evidence type="ECO:0000256" key="2">
    <source>
        <dbReference type="ARBA" id="ARBA00012438"/>
    </source>
</evidence>
<dbReference type="GO" id="GO:0004673">
    <property type="term" value="F:protein histidine kinase activity"/>
    <property type="evidence" value="ECO:0007669"/>
    <property type="project" value="UniProtKB-EC"/>
</dbReference>
<evidence type="ECO:0000256" key="4">
    <source>
        <dbReference type="ARBA" id="ARBA00022679"/>
    </source>
</evidence>
<evidence type="ECO:0000256" key="6">
    <source>
        <dbReference type="ARBA" id="ARBA00022777"/>
    </source>
</evidence>
<proteinExistence type="predicted"/>
<dbReference type="AlphaFoldDB" id="I3XFC7"/>
<evidence type="ECO:0000256" key="1">
    <source>
        <dbReference type="ARBA" id="ARBA00000085"/>
    </source>
</evidence>
<dbReference type="GO" id="GO:0005524">
    <property type="term" value="F:ATP binding"/>
    <property type="evidence" value="ECO:0007669"/>
    <property type="project" value="UniProtKB-KW"/>
</dbReference>
<dbReference type="PATRIC" id="fig|1185652.3.peg.6314"/>
<evidence type="ECO:0000313" key="11">
    <source>
        <dbReference type="Proteomes" id="UP000006180"/>
    </source>
</evidence>
<keyword evidence="8" id="KW-1133">Transmembrane helix</keyword>
<feature type="transmembrane region" description="Helical" evidence="8">
    <location>
        <begin position="306"/>
        <end position="332"/>
    </location>
</feature>
<dbReference type="EC" id="2.7.13.3" evidence="2"/>
<dbReference type="InterPro" id="IPR036890">
    <property type="entry name" value="HATPase_C_sf"/>
</dbReference>
<keyword evidence="7" id="KW-0067">ATP-binding</keyword>
<keyword evidence="8" id="KW-0472">Membrane</keyword>
<dbReference type="KEGG" id="sfd:USDA257_c60820"/>
<name>I3XFC7_SINF2</name>
<dbReference type="PANTHER" id="PTHR41523">
    <property type="entry name" value="TWO-COMPONENT SYSTEM SENSOR PROTEIN"/>
    <property type="match status" value="1"/>
</dbReference>